<evidence type="ECO:0000313" key="2">
    <source>
        <dbReference type="EMBL" id="KAK1789419.1"/>
    </source>
</evidence>
<gene>
    <name evidence="2" type="ORF">P4O66_015348</name>
</gene>
<accession>A0AAD8YZB2</accession>
<evidence type="ECO:0000313" key="3">
    <source>
        <dbReference type="Proteomes" id="UP001239994"/>
    </source>
</evidence>
<feature type="compositionally biased region" description="Polar residues" evidence="1">
    <location>
        <begin position="87"/>
        <end position="101"/>
    </location>
</feature>
<evidence type="ECO:0000256" key="1">
    <source>
        <dbReference type="SAM" id="MobiDB-lite"/>
    </source>
</evidence>
<feature type="region of interest" description="Disordered" evidence="1">
    <location>
        <begin position="74"/>
        <end position="107"/>
    </location>
</feature>
<proteinExistence type="predicted"/>
<feature type="non-terminal residue" evidence="2">
    <location>
        <position position="1"/>
    </location>
</feature>
<protein>
    <submittedName>
        <fullName evidence="2">Uncharacterized protein</fullName>
    </submittedName>
</protein>
<keyword evidence="3" id="KW-1185">Reference proteome</keyword>
<name>A0AAD8YZB2_9TELE</name>
<comment type="caution">
    <text evidence="2">The sequence shown here is derived from an EMBL/GenBank/DDBJ whole genome shotgun (WGS) entry which is preliminary data.</text>
</comment>
<dbReference type="Proteomes" id="UP001239994">
    <property type="component" value="Unassembled WGS sequence"/>
</dbReference>
<reference evidence="2" key="1">
    <citation type="submission" date="2023-03" db="EMBL/GenBank/DDBJ databases">
        <title>Electrophorus voltai genome.</title>
        <authorList>
            <person name="Bian C."/>
        </authorList>
    </citation>
    <scope>NUCLEOTIDE SEQUENCE</scope>
    <source>
        <strain evidence="2">CB-2022</strain>
        <tissue evidence="2">Muscle</tissue>
    </source>
</reference>
<dbReference type="AlphaFoldDB" id="A0AAD8YZB2"/>
<sequence>MGILPCRVTLQAPRITSPQHPRLHLRLRPGRAAPGDWQRNIIVFRGGHSFTPKPREGQKAATPVPAPEPGNMTGALPGAHAPKIGTVTATQAREGQSSPGWSASKPADDWGTGWGTFSLPRTVEYVWWCSSACPCHRARPSYLKCTNHFVPLVCLSQATKRVLLSSHILNPFE</sequence>
<dbReference type="EMBL" id="JAROKS010000022">
    <property type="protein sequence ID" value="KAK1789419.1"/>
    <property type="molecule type" value="Genomic_DNA"/>
</dbReference>
<organism evidence="2 3">
    <name type="scientific">Electrophorus voltai</name>
    <dbReference type="NCBI Taxonomy" id="2609070"/>
    <lineage>
        <taxon>Eukaryota</taxon>
        <taxon>Metazoa</taxon>
        <taxon>Chordata</taxon>
        <taxon>Craniata</taxon>
        <taxon>Vertebrata</taxon>
        <taxon>Euteleostomi</taxon>
        <taxon>Actinopterygii</taxon>
        <taxon>Neopterygii</taxon>
        <taxon>Teleostei</taxon>
        <taxon>Ostariophysi</taxon>
        <taxon>Gymnotiformes</taxon>
        <taxon>Gymnotoidei</taxon>
        <taxon>Gymnotidae</taxon>
        <taxon>Electrophorus</taxon>
    </lineage>
</organism>